<feature type="domain" description="AB hydrolase-1" evidence="1">
    <location>
        <begin position="30"/>
        <end position="127"/>
    </location>
</feature>
<evidence type="ECO:0000259" key="1">
    <source>
        <dbReference type="Pfam" id="PF00561"/>
    </source>
</evidence>
<protein>
    <submittedName>
        <fullName evidence="2">Alpha/beta hydrolase</fullName>
    </submittedName>
</protein>
<evidence type="ECO:0000313" key="3">
    <source>
        <dbReference type="Proteomes" id="UP001500839"/>
    </source>
</evidence>
<dbReference type="Proteomes" id="UP001500839">
    <property type="component" value="Unassembled WGS sequence"/>
</dbReference>
<proteinExistence type="predicted"/>
<dbReference type="InterPro" id="IPR050266">
    <property type="entry name" value="AB_hydrolase_sf"/>
</dbReference>
<dbReference type="InterPro" id="IPR029058">
    <property type="entry name" value="AB_hydrolase_fold"/>
</dbReference>
<keyword evidence="2" id="KW-0378">Hydrolase</keyword>
<evidence type="ECO:0000313" key="2">
    <source>
        <dbReference type="EMBL" id="GAA4808794.1"/>
    </source>
</evidence>
<accession>A0ABP9CE07</accession>
<organism evidence="2 3">
    <name type="scientific">Tomitella cavernea</name>
    <dbReference type="NCBI Taxonomy" id="1387982"/>
    <lineage>
        <taxon>Bacteria</taxon>
        <taxon>Bacillati</taxon>
        <taxon>Actinomycetota</taxon>
        <taxon>Actinomycetes</taxon>
        <taxon>Mycobacteriales</taxon>
        <taxon>Tomitella</taxon>
    </lineage>
</organism>
<dbReference type="EMBL" id="BAABKQ010000001">
    <property type="protein sequence ID" value="GAA4808794.1"/>
    <property type="molecule type" value="Genomic_DNA"/>
</dbReference>
<dbReference type="Gene3D" id="3.40.50.1820">
    <property type="entry name" value="alpha/beta hydrolase"/>
    <property type="match status" value="1"/>
</dbReference>
<dbReference type="InterPro" id="IPR000073">
    <property type="entry name" value="AB_hydrolase_1"/>
</dbReference>
<name>A0ABP9CE07_9ACTN</name>
<gene>
    <name evidence="2" type="ORF">GCM10023353_10660</name>
</gene>
<dbReference type="PANTHER" id="PTHR43798:SF33">
    <property type="entry name" value="HYDROLASE, PUTATIVE (AFU_ORTHOLOGUE AFUA_2G14860)-RELATED"/>
    <property type="match status" value="1"/>
</dbReference>
<comment type="caution">
    <text evidence="2">The sequence shown here is derived from an EMBL/GenBank/DDBJ whole genome shotgun (WGS) entry which is preliminary data.</text>
</comment>
<dbReference type="RefSeq" id="WP_200170855.1">
    <property type="nucleotide sequence ID" value="NZ_BAABKQ010000001.1"/>
</dbReference>
<reference evidence="3" key="1">
    <citation type="journal article" date="2019" name="Int. J. Syst. Evol. Microbiol.">
        <title>The Global Catalogue of Microorganisms (GCM) 10K type strain sequencing project: providing services to taxonomists for standard genome sequencing and annotation.</title>
        <authorList>
            <consortium name="The Broad Institute Genomics Platform"/>
            <consortium name="The Broad Institute Genome Sequencing Center for Infectious Disease"/>
            <person name="Wu L."/>
            <person name="Ma J."/>
        </authorList>
    </citation>
    <scope>NUCLEOTIDE SEQUENCE [LARGE SCALE GENOMIC DNA]</scope>
    <source>
        <strain evidence="3">JCM 18542</strain>
    </source>
</reference>
<dbReference type="Pfam" id="PF00561">
    <property type="entry name" value="Abhydrolase_1"/>
    <property type="match status" value="1"/>
</dbReference>
<dbReference type="PANTHER" id="PTHR43798">
    <property type="entry name" value="MONOACYLGLYCEROL LIPASE"/>
    <property type="match status" value="1"/>
</dbReference>
<dbReference type="GO" id="GO:0016787">
    <property type="term" value="F:hydrolase activity"/>
    <property type="evidence" value="ECO:0007669"/>
    <property type="project" value="UniProtKB-KW"/>
</dbReference>
<sequence length="271" mass="28964">MSAPVLTVAPAGVEIAYRRTRSGTSPSADPVLFIHGMGGDGRTWDAAARTVRSAGRDVLTVDLRGHGRSARASSYRFVDIAQDVIGVCDHLGLRRVDIVGHSLGALTATLMAQRRPGLARRLVLEEMPMPLRAGDPAPQVPAHRPRPAELWHALGAMVRSPRGLVAFDRGLTEPAMTQFRAPNPGWWAALPALRGVPVLFLRGTRPGSMVDPALLAEMARALPGMDVCGVPCGHSIHRDRKARFDAAVMPFLGAPVEPPDGGKVGRSVRQD</sequence>
<keyword evidence="3" id="KW-1185">Reference proteome</keyword>
<dbReference type="SUPFAM" id="SSF53474">
    <property type="entry name" value="alpha/beta-Hydrolases"/>
    <property type="match status" value="1"/>
</dbReference>